<dbReference type="OrthoDB" id="26738at2157"/>
<keyword evidence="9" id="KW-1185">Reference proteome</keyword>
<dbReference type="GO" id="GO:0004659">
    <property type="term" value="F:prenyltransferase activity"/>
    <property type="evidence" value="ECO:0007669"/>
    <property type="project" value="InterPro"/>
</dbReference>
<dbReference type="EMBL" id="LT671858">
    <property type="protein sequence ID" value="SIM50441.1"/>
    <property type="molecule type" value="Genomic_DNA"/>
</dbReference>
<dbReference type="CDD" id="cd00685">
    <property type="entry name" value="Trans_IPPS_HT"/>
    <property type="match status" value="1"/>
</dbReference>
<dbReference type="PROSITE" id="PS00444">
    <property type="entry name" value="POLYPRENYL_SYNTHASE_2"/>
    <property type="match status" value="1"/>
</dbReference>
<gene>
    <name evidence="8" type="ORF">CPM_0626</name>
    <name evidence="7" type="ORF">CSP5_0648</name>
</gene>
<evidence type="ECO:0000313" key="7">
    <source>
        <dbReference type="EMBL" id="SIM50441.1"/>
    </source>
</evidence>
<dbReference type="EMBL" id="LT719092">
    <property type="protein sequence ID" value="SJK84496.1"/>
    <property type="molecule type" value="Genomic_DNA"/>
</dbReference>
<dbReference type="GeneID" id="41587930"/>
<evidence type="ECO:0000313" key="10">
    <source>
        <dbReference type="Proteomes" id="UP000195607"/>
    </source>
</evidence>
<dbReference type="GO" id="GO:0008299">
    <property type="term" value="P:isoprenoid biosynthetic process"/>
    <property type="evidence" value="ECO:0007669"/>
    <property type="project" value="InterPro"/>
</dbReference>
<comment type="cofactor">
    <cofactor evidence="1">
        <name>Mg(2+)</name>
        <dbReference type="ChEBI" id="CHEBI:18420"/>
    </cofactor>
</comment>
<dbReference type="Pfam" id="PF00348">
    <property type="entry name" value="polyprenyl_synt"/>
    <property type="match status" value="1"/>
</dbReference>
<proteinExistence type="inferred from homology"/>
<evidence type="ECO:0000256" key="4">
    <source>
        <dbReference type="ARBA" id="ARBA00022723"/>
    </source>
</evidence>
<dbReference type="PANTHER" id="PTHR12001">
    <property type="entry name" value="GERANYLGERANYL PYROPHOSPHATE SYNTHASE"/>
    <property type="match status" value="1"/>
</dbReference>
<dbReference type="GO" id="GO:0046872">
    <property type="term" value="F:metal ion binding"/>
    <property type="evidence" value="ECO:0007669"/>
    <property type="project" value="UniProtKB-KW"/>
</dbReference>
<dbReference type="SFLD" id="SFLDG01017">
    <property type="entry name" value="Polyprenyl_Transferase_Like"/>
    <property type="match status" value="1"/>
</dbReference>
<dbReference type="SFLD" id="SFLDS00005">
    <property type="entry name" value="Isoprenoid_Synthase_Type_I"/>
    <property type="match status" value="1"/>
</dbReference>
<evidence type="ECO:0000256" key="6">
    <source>
        <dbReference type="RuleBase" id="RU004466"/>
    </source>
</evidence>
<reference evidence="8" key="3">
    <citation type="submission" date="2016-06" db="EMBL/GenBank/DDBJ databases">
        <authorList>
            <person name="Olsen C.W."/>
            <person name="Carey S."/>
            <person name="Hinshaw L."/>
            <person name="Karasin A.I."/>
        </authorList>
    </citation>
    <scope>NUCLEOTIDE SEQUENCE [LARGE SCALE GENOMIC DNA]</scope>
    <source>
        <strain evidence="8">PM4</strain>
    </source>
</reference>
<reference evidence="7 10" key="1">
    <citation type="submission" date="2016-04" db="EMBL/GenBank/DDBJ databases">
        <authorList>
            <person name="Evans L.H."/>
            <person name="Alamgir A."/>
            <person name="Owens N."/>
            <person name="Weber N.D."/>
            <person name="Virtaneva K."/>
            <person name="Barbian K."/>
            <person name="Babar A."/>
            <person name="Rosenke K."/>
        </authorList>
    </citation>
    <scope>NUCLEOTIDE SEQUENCE [LARGE SCALE GENOMIC DNA]</scope>
    <source>
        <strain evidence="7">S5</strain>
        <strain evidence="10">S5(T) (JCM 30642 \VKM B-2941)</strain>
    </source>
</reference>
<accession>A0A1N5TPT2</accession>
<organism evidence="7 10">
    <name type="scientific">Cuniculiplasma divulgatum</name>
    <dbReference type="NCBI Taxonomy" id="1673428"/>
    <lineage>
        <taxon>Archaea</taxon>
        <taxon>Methanobacteriati</taxon>
        <taxon>Thermoplasmatota</taxon>
        <taxon>Thermoplasmata</taxon>
        <taxon>Thermoplasmatales</taxon>
        <taxon>Cuniculiplasmataceae</taxon>
        <taxon>Cuniculiplasma</taxon>
    </lineage>
</organism>
<dbReference type="PANTHER" id="PTHR12001:SF69">
    <property type="entry name" value="ALL TRANS-POLYPRENYL-DIPHOSPHATE SYNTHASE PDSS1"/>
    <property type="match status" value="1"/>
</dbReference>
<dbReference type="InterPro" id="IPR033749">
    <property type="entry name" value="Polyprenyl_synt_CS"/>
</dbReference>
<evidence type="ECO:0000256" key="2">
    <source>
        <dbReference type="ARBA" id="ARBA00006706"/>
    </source>
</evidence>
<evidence type="ECO:0000313" key="8">
    <source>
        <dbReference type="EMBL" id="SJK84496.1"/>
    </source>
</evidence>
<dbReference type="RefSeq" id="WP_077076037.1">
    <property type="nucleotide sequence ID" value="NZ_LT671858.1"/>
</dbReference>
<dbReference type="Gene3D" id="1.10.600.10">
    <property type="entry name" value="Farnesyl Diphosphate Synthase"/>
    <property type="match status" value="1"/>
</dbReference>
<dbReference type="InterPro" id="IPR008949">
    <property type="entry name" value="Isoprenoid_synthase_dom_sf"/>
</dbReference>
<evidence type="ECO:0000256" key="1">
    <source>
        <dbReference type="ARBA" id="ARBA00001946"/>
    </source>
</evidence>
<dbReference type="SUPFAM" id="SSF48576">
    <property type="entry name" value="Terpenoid synthases"/>
    <property type="match status" value="1"/>
</dbReference>
<protein>
    <submittedName>
        <fullName evidence="7">Octaprenyl-diphosphate synthase</fullName>
    </submittedName>
</protein>
<dbReference type="AlphaFoldDB" id="A0A1N5TPT2"/>
<sequence>MSEVLKISVDLSGKLDLINKRLVEVLKTDNPRLNEMSNYTISSGGKRLRPLIVLLVYELNTTKPLENAIDLAVAYEIMHSASLIHDDIIDEAEERRGMPSLYRKYGLGDAIVTGDYMFSVAYRIGATYGIDVSNVVAEAAQKLAEGQIEESMNLGNFKITEDTYFNIITNKTAYFFGAGAKSAAMIAQSSGEDQNNMFNFAFNVGMAFQIADDILDIVGKEEIIGKTPFTDMKHSALTLPMIYALKNGNEAGKRHLKSVLRGRETDPESVQKAKQFLIDSGSVDYSIEKAKKFIDMAIESEKTAKISPNLQTLFEIAYSVISRIRV</sequence>
<dbReference type="PROSITE" id="PS00723">
    <property type="entry name" value="POLYPRENYL_SYNTHASE_1"/>
    <property type="match status" value="1"/>
</dbReference>
<evidence type="ECO:0000256" key="5">
    <source>
        <dbReference type="ARBA" id="ARBA00022842"/>
    </source>
</evidence>
<comment type="similarity">
    <text evidence="2 6">Belongs to the FPP/GGPP synthase family.</text>
</comment>
<keyword evidence="3 6" id="KW-0808">Transferase</keyword>
<dbReference type="Proteomes" id="UP000187822">
    <property type="component" value="Chromosome I"/>
</dbReference>
<keyword evidence="5" id="KW-0460">Magnesium</keyword>
<dbReference type="InterPro" id="IPR000092">
    <property type="entry name" value="Polyprenyl_synt"/>
</dbReference>
<evidence type="ECO:0000313" key="9">
    <source>
        <dbReference type="Proteomes" id="UP000187822"/>
    </source>
</evidence>
<reference evidence="9" key="2">
    <citation type="submission" date="2016-06" db="EMBL/GenBank/DDBJ databases">
        <authorList>
            <person name="Toshchakov V.S."/>
        </authorList>
    </citation>
    <scope>NUCLEOTIDE SEQUENCE [LARGE SCALE GENOMIC DNA]</scope>
    <source>
        <strain>PM4 (JCM 30641</strain>
        <strain evidence="9">\VKM B-2940)</strain>
    </source>
</reference>
<evidence type="ECO:0000256" key="3">
    <source>
        <dbReference type="ARBA" id="ARBA00022679"/>
    </source>
</evidence>
<name>A0A1N5TPT2_9ARCH</name>
<dbReference type="STRING" id="1673428.CPM_0626"/>
<keyword evidence="4" id="KW-0479">Metal-binding</keyword>
<dbReference type="Proteomes" id="UP000195607">
    <property type="component" value="Chromosome I"/>
</dbReference>
<dbReference type="KEGG" id="cdiv:CPM_0626"/>